<dbReference type="SMART" id="SM00028">
    <property type="entry name" value="TPR"/>
    <property type="match status" value="4"/>
</dbReference>
<dbReference type="Pfam" id="PF18801">
    <property type="entry name" value="RapH_N"/>
    <property type="match status" value="1"/>
</dbReference>
<organism evidence="2 4">
    <name type="scientific">Bacillus licheniformis</name>
    <dbReference type="NCBI Taxonomy" id="1402"/>
    <lineage>
        <taxon>Bacteria</taxon>
        <taxon>Bacillati</taxon>
        <taxon>Bacillota</taxon>
        <taxon>Bacilli</taxon>
        <taxon>Bacillales</taxon>
        <taxon>Bacillaceae</taxon>
        <taxon>Bacillus</taxon>
    </lineage>
</organism>
<gene>
    <name evidence="2" type="ORF">I6G80_24425</name>
    <name evidence="3" type="ORF">I6G80_24585</name>
</gene>
<name>A0AB37GR47_BACLI</name>
<dbReference type="InterPro" id="IPR019734">
    <property type="entry name" value="TPR_rpt"/>
</dbReference>
<accession>A0AB37GR47</accession>
<dbReference type="PROSITE" id="PS50005">
    <property type="entry name" value="TPR"/>
    <property type="match status" value="1"/>
</dbReference>
<dbReference type="AlphaFoldDB" id="A0AB37GR47"/>
<keyword evidence="1" id="KW-0802">TPR repeat</keyword>
<dbReference type="Proteomes" id="UP000595038">
    <property type="component" value="Plasmid unnamed4"/>
</dbReference>
<dbReference type="Gene3D" id="1.25.40.10">
    <property type="entry name" value="Tetratricopeptide repeat domain"/>
    <property type="match status" value="1"/>
</dbReference>
<evidence type="ECO:0000256" key="1">
    <source>
        <dbReference type="PROSITE-ProRule" id="PRU00339"/>
    </source>
</evidence>
<dbReference type="EMBL" id="CP065648">
    <property type="protein sequence ID" value="QPR75186.1"/>
    <property type="molecule type" value="Genomic_DNA"/>
</dbReference>
<dbReference type="PANTHER" id="PTHR10098:SF108">
    <property type="entry name" value="TETRATRICOPEPTIDE REPEAT PROTEIN 28"/>
    <property type="match status" value="1"/>
</dbReference>
<reference evidence="2 4" key="1">
    <citation type="submission" date="2020-12" db="EMBL/GenBank/DDBJ databases">
        <title>FDA dAtabase for Regulatory Grade micrObial Sequences (FDA-ARGOS): Supporting development and validation of Infectious Disease Dx tests.</title>
        <authorList>
            <person name="Nelson B."/>
            <person name="Plummer A."/>
            <person name="Tallon L."/>
            <person name="Sadzewicz L."/>
            <person name="Zhao X."/>
            <person name="Boylan J."/>
            <person name="Ott S."/>
            <person name="Bowen H."/>
            <person name="Vavikolanu K."/>
            <person name="Mehta A."/>
            <person name="Aluvathingal J."/>
            <person name="Nadendla S."/>
            <person name="Myers T."/>
            <person name="Yan Y."/>
            <person name="Sichtig H."/>
        </authorList>
    </citation>
    <scope>NUCLEOTIDE SEQUENCE [LARGE SCALE GENOMIC DNA]</scope>
    <source>
        <strain evidence="2 4">FDAARGOS_923</strain>
        <plasmid evidence="2 4">unnamed4</plasmid>
    </source>
</reference>
<dbReference type="Pfam" id="PF13176">
    <property type="entry name" value="TPR_7"/>
    <property type="match status" value="1"/>
</dbReference>
<geneLocation type="plasmid" evidence="2 4">
    <name>unnamed4</name>
</geneLocation>
<keyword evidence="2" id="KW-0614">Plasmid</keyword>
<sequence length="366" mass="43221">MSTIAFEKVGQSINDWYKVIKQNNIPKATAMRAEIEKKLPNMKENQNVLLYFSLIDSRYKLMTENYNESGELLDDIRTQALEAGTDDMIQYYFYFFSGLYQFYKKNFVNAINFYMIAENRLHKVPDEIEKAEFHYQLAIAYYEIRQNFFSLSYAQKALDSFKAHEDYTNRVIKCKMLFAMNKVDLQEWEDAIDLYKDAILLASQTNDKATEGLGFFNLGICYEKQNVLERAIECFQSALSIPEHRESIYSIRSMYMLSRVFYKADSISQARKWHNKALNFAEKVKEKMYIAKLNFIYSLYDKSNPESLDYNLNKLKEKNFWYDVADLCELAAFYYKKQENTDLSSKYFEGACKAKDQILRLTEALT</sequence>
<dbReference type="EMBL" id="CP065648">
    <property type="protein sequence ID" value="QPR75155.1"/>
    <property type="molecule type" value="Genomic_DNA"/>
</dbReference>
<dbReference type="InterPro" id="IPR011990">
    <property type="entry name" value="TPR-like_helical_dom_sf"/>
</dbReference>
<feature type="repeat" description="TPR" evidence="1">
    <location>
        <begin position="212"/>
        <end position="245"/>
    </location>
</feature>
<evidence type="ECO:0000313" key="2">
    <source>
        <dbReference type="EMBL" id="QPR75155.1"/>
    </source>
</evidence>
<dbReference type="PANTHER" id="PTHR10098">
    <property type="entry name" value="RAPSYN-RELATED"/>
    <property type="match status" value="1"/>
</dbReference>
<proteinExistence type="predicted"/>
<protein>
    <submittedName>
        <fullName evidence="2">Aspartate phosphatase</fullName>
    </submittedName>
</protein>
<dbReference type="RefSeq" id="WP_197942140.1">
    <property type="nucleotide sequence ID" value="NZ_CP065648.1"/>
</dbReference>
<evidence type="ECO:0000313" key="3">
    <source>
        <dbReference type="EMBL" id="QPR75186.1"/>
    </source>
</evidence>
<evidence type="ECO:0000313" key="4">
    <source>
        <dbReference type="Proteomes" id="UP000595038"/>
    </source>
</evidence>
<dbReference type="SUPFAM" id="SSF48452">
    <property type="entry name" value="TPR-like"/>
    <property type="match status" value="1"/>
</dbReference>